<dbReference type="HAMAP" id="MF_00236">
    <property type="entry name" value="TatA_E"/>
    <property type="match status" value="1"/>
</dbReference>
<keyword evidence="8 9" id="KW-0472">Membrane</keyword>
<dbReference type="PANTHER" id="PTHR42982">
    <property type="entry name" value="SEC-INDEPENDENT PROTEIN TRANSLOCASE PROTEIN TATA"/>
    <property type="match status" value="1"/>
</dbReference>
<keyword evidence="2 9" id="KW-0813">Transport</keyword>
<dbReference type="EMBL" id="LNXU01000009">
    <property type="protein sequence ID" value="KTC75555.1"/>
    <property type="molecule type" value="Genomic_DNA"/>
</dbReference>
<comment type="caution">
    <text evidence="10">The sequence shown here is derived from an EMBL/GenBank/DDBJ whole genome shotgun (WGS) entry which is preliminary data.</text>
</comment>
<dbReference type="Pfam" id="PF02416">
    <property type="entry name" value="TatA_B_E"/>
    <property type="match status" value="1"/>
</dbReference>
<evidence type="ECO:0000256" key="2">
    <source>
        <dbReference type="ARBA" id="ARBA00022448"/>
    </source>
</evidence>
<keyword evidence="5 9" id="KW-0653">Protein transport</keyword>
<dbReference type="PANTHER" id="PTHR42982:SF1">
    <property type="entry name" value="SEC-INDEPENDENT PROTEIN TRANSLOCASE PROTEIN TATA"/>
    <property type="match status" value="1"/>
</dbReference>
<proteinExistence type="inferred from homology"/>
<name>A0A0W0RWT3_LEGBO</name>
<feature type="transmembrane region" description="Helical" evidence="9">
    <location>
        <begin position="6"/>
        <end position="24"/>
    </location>
</feature>
<dbReference type="OrthoDB" id="7066617at2"/>
<dbReference type="PATRIC" id="fig|447.4.peg.878"/>
<dbReference type="GO" id="GO:0043953">
    <property type="term" value="P:protein transport by the Tat complex"/>
    <property type="evidence" value="ECO:0007669"/>
    <property type="project" value="UniProtKB-UniRule"/>
</dbReference>
<comment type="subcellular location">
    <subcellularLocation>
        <location evidence="1 9">Cell membrane</location>
        <topology evidence="1 9">Single-pass membrane protein</topology>
    </subcellularLocation>
</comment>
<evidence type="ECO:0000256" key="9">
    <source>
        <dbReference type="HAMAP-Rule" id="MF_00236"/>
    </source>
</evidence>
<evidence type="ECO:0000256" key="6">
    <source>
        <dbReference type="ARBA" id="ARBA00022989"/>
    </source>
</evidence>
<evidence type="ECO:0000256" key="4">
    <source>
        <dbReference type="ARBA" id="ARBA00022692"/>
    </source>
</evidence>
<sequence length="61" mass="6609">MGLSGISPLSLLLILVIVIALFGTSKLKTIGTDLGEAIRNFRKALNEEQTNEPPKEDNKSL</sequence>
<evidence type="ECO:0000256" key="1">
    <source>
        <dbReference type="ARBA" id="ARBA00004162"/>
    </source>
</evidence>
<comment type="function">
    <text evidence="9">Part of the twin-arginine translocation (Tat) system that transports large folded proteins containing a characteristic twin-arginine motif in their signal peptide across membranes. TatA could form the protein-conducting channel of the Tat system.</text>
</comment>
<dbReference type="NCBIfam" id="TIGR01411">
    <property type="entry name" value="tatAE"/>
    <property type="match status" value="1"/>
</dbReference>
<dbReference type="RefSeq" id="WP_058458505.1">
    <property type="nucleotide sequence ID" value="NZ_CAAAIY010000016.1"/>
</dbReference>
<evidence type="ECO:0000256" key="3">
    <source>
        <dbReference type="ARBA" id="ARBA00022475"/>
    </source>
</evidence>
<evidence type="ECO:0000313" key="11">
    <source>
        <dbReference type="Proteomes" id="UP000054695"/>
    </source>
</evidence>
<gene>
    <name evidence="9 10" type="primary">tatA</name>
    <name evidence="10" type="ORF">Lboz_0811</name>
</gene>
<evidence type="ECO:0000313" key="10">
    <source>
        <dbReference type="EMBL" id="KTC75555.1"/>
    </source>
</evidence>
<comment type="subunit">
    <text evidence="9">The Tat system comprises two distinct complexes: a TatABC complex, containing multiple copies of TatA, TatB and TatC subunits, and a separate TatA complex, containing only TatA subunits. Substrates initially bind to the TatABC complex, which probably triggers association of the separate TatA complex to form the active translocon.</text>
</comment>
<protein>
    <recommendedName>
        <fullName evidence="9">Sec-independent protein translocase protein TatA</fullName>
    </recommendedName>
</protein>
<evidence type="ECO:0000256" key="7">
    <source>
        <dbReference type="ARBA" id="ARBA00023010"/>
    </source>
</evidence>
<keyword evidence="11" id="KW-1185">Reference proteome</keyword>
<dbReference type="InterPro" id="IPR006312">
    <property type="entry name" value="TatA/E"/>
</dbReference>
<keyword evidence="3 9" id="KW-1003">Cell membrane</keyword>
<keyword evidence="4 9" id="KW-0812">Transmembrane</keyword>
<dbReference type="InterPro" id="IPR003369">
    <property type="entry name" value="TatA/B/E"/>
</dbReference>
<dbReference type="Proteomes" id="UP000054695">
    <property type="component" value="Unassembled WGS sequence"/>
</dbReference>
<keyword evidence="7 9" id="KW-0811">Translocation</keyword>
<dbReference type="STRING" id="447.Lboz_0811"/>
<reference evidence="10 11" key="1">
    <citation type="submission" date="2015-11" db="EMBL/GenBank/DDBJ databases">
        <title>Genomic analysis of 38 Legionella species identifies large and diverse effector repertoires.</title>
        <authorList>
            <person name="Burstein D."/>
            <person name="Amaro F."/>
            <person name="Zusman T."/>
            <person name="Lifshitz Z."/>
            <person name="Cohen O."/>
            <person name="Gilbert J.A."/>
            <person name="Pupko T."/>
            <person name="Shuman H.A."/>
            <person name="Segal G."/>
        </authorList>
    </citation>
    <scope>NUCLEOTIDE SEQUENCE [LARGE SCALE GENOMIC DNA]</scope>
    <source>
        <strain evidence="10 11">WIGA</strain>
    </source>
</reference>
<dbReference type="Gene3D" id="1.20.5.3310">
    <property type="match status" value="1"/>
</dbReference>
<organism evidence="10 11">
    <name type="scientific">Legionella bozemanae</name>
    <name type="common">Fluoribacter bozemanae</name>
    <dbReference type="NCBI Taxonomy" id="447"/>
    <lineage>
        <taxon>Bacteria</taxon>
        <taxon>Pseudomonadati</taxon>
        <taxon>Pseudomonadota</taxon>
        <taxon>Gammaproteobacteria</taxon>
        <taxon>Legionellales</taxon>
        <taxon>Legionellaceae</taxon>
        <taxon>Legionella</taxon>
    </lineage>
</organism>
<accession>A0A0W0RWT3</accession>
<keyword evidence="6 9" id="KW-1133">Transmembrane helix</keyword>
<dbReference type="GO" id="GO:0033281">
    <property type="term" value="C:TAT protein transport complex"/>
    <property type="evidence" value="ECO:0007669"/>
    <property type="project" value="UniProtKB-UniRule"/>
</dbReference>
<comment type="similarity">
    <text evidence="9">Belongs to the TatA/E family.</text>
</comment>
<evidence type="ECO:0000256" key="8">
    <source>
        <dbReference type="ARBA" id="ARBA00023136"/>
    </source>
</evidence>
<dbReference type="GO" id="GO:0008320">
    <property type="term" value="F:protein transmembrane transporter activity"/>
    <property type="evidence" value="ECO:0007669"/>
    <property type="project" value="UniProtKB-UniRule"/>
</dbReference>
<dbReference type="AlphaFoldDB" id="A0A0W0RWT3"/>
<evidence type="ECO:0000256" key="5">
    <source>
        <dbReference type="ARBA" id="ARBA00022927"/>
    </source>
</evidence>